<evidence type="ECO:0000259" key="9">
    <source>
        <dbReference type="PROSITE" id="PS51826"/>
    </source>
</evidence>
<dbReference type="SUPFAM" id="SSF52777">
    <property type="entry name" value="CoA-dependent acyltransferases"/>
    <property type="match status" value="1"/>
</dbReference>
<dbReference type="InterPro" id="IPR000089">
    <property type="entry name" value="Biotin_lipoyl"/>
</dbReference>
<dbReference type="CDD" id="cd06849">
    <property type="entry name" value="lipoyl_domain"/>
    <property type="match status" value="1"/>
</dbReference>
<dbReference type="GO" id="GO:0031405">
    <property type="term" value="F:lipoic acid binding"/>
    <property type="evidence" value="ECO:0007669"/>
    <property type="project" value="TreeGrafter"/>
</dbReference>
<dbReference type="EC" id="2.3.1.-" evidence="6"/>
<dbReference type="Pfam" id="PF02817">
    <property type="entry name" value="E3_binding"/>
    <property type="match status" value="1"/>
</dbReference>
<feature type="domain" description="Peripheral subunit-binding (PSBD)" evidence="9">
    <location>
        <begin position="138"/>
        <end position="175"/>
    </location>
</feature>
<keyword evidence="3 6" id="KW-0808">Transferase</keyword>
<protein>
    <recommendedName>
        <fullName evidence="6">Dihydrolipoamide acetyltransferase component of pyruvate dehydrogenase complex</fullName>
        <ecNumber evidence="6">2.3.1.-</ecNumber>
    </recommendedName>
</protein>
<dbReference type="InterPro" id="IPR001078">
    <property type="entry name" value="2-oxoacid_DH_actylTfrase"/>
</dbReference>
<dbReference type="OrthoDB" id="9805770at2"/>
<evidence type="ECO:0000256" key="6">
    <source>
        <dbReference type="RuleBase" id="RU003423"/>
    </source>
</evidence>
<dbReference type="InterPro" id="IPR011053">
    <property type="entry name" value="Single_hybrid_motif"/>
</dbReference>
<feature type="region of interest" description="Disordered" evidence="7">
    <location>
        <begin position="176"/>
        <end position="195"/>
    </location>
</feature>
<dbReference type="InterPro" id="IPR036625">
    <property type="entry name" value="E3-bd_dom_sf"/>
</dbReference>
<dbReference type="Pfam" id="PF00198">
    <property type="entry name" value="2-oxoacid_dh"/>
    <property type="match status" value="1"/>
</dbReference>
<evidence type="ECO:0000256" key="2">
    <source>
        <dbReference type="ARBA" id="ARBA00007317"/>
    </source>
</evidence>
<dbReference type="Gene3D" id="2.40.50.100">
    <property type="match status" value="1"/>
</dbReference>
<dbReference type="Gene3D" id="4.10.320.10">
    <property type="entry name" value="E3-binding domain"/>
    <property type="match status" value="1"/>
</dbReference>
<organism evidence="10 11">
    <name type="scientific">Planifilum fimeticola</name>
    <dbReference type="NCBI Taxonomy" id="201975"/>
    <lineage>
        <taxon>Bacteria</taxon>
        <taxon>Bacillati</taxon>
        <taxon>Bacillota</taxon>
        <taxon>Bacilli</taxon>
        <taxon>Bacillales</taxon>
        <taxon>Thermoactinomycetaceae</taxon>
        <taxon>Planifilum</taxon>
    </lineage>
</organism>
<comment type="cofactor">
    <cofactor evidence="1 6">
        <name>(R)-lipoate</name>
        <dbReference type="ChEBI" id="CHEBI:83088"/>
    </cofactor>
</comment>
<dbReference type="InterPro" id="IPR003016">
    <property type="entry name" value="2-oxoA_DH_lipoyl-BS"/>
</dbReference>
<dbReference type="Pfam" id="PF00364">
    <property type="entry name" value="Biotin_lipoyl"/>
    <property type="match status" value="1"/>
</dbReference>
<dbReference type="Proteomes" id="UP000237797">
    <property type="component" value="Unassembled WGS sequence"/>
</dbReference>
<dbReference type="PANTHER" id="PTHR43178:SF5">
    <property type="entry name" value="LIPOAMIDE ACYLTRANSFERASE COMPONENT OF BRANCHED-CHAIN ALPHA-KETO ACID DEHYDROGENASE COMPLEX, MITOCHONDRIAL"/>
    <property type="match status" value="1"/>
</dbReference>
<evidence type="ECO:0000256" key="1">
    <source>
        <dbReference type="ARBA" id="ARBA00001938"/>
    </source>
</evidence>
<evidence type="ECO:0000256" key="4">
    <source>
        <dbReference type="ARBA" id="ARBA00022823"/>
    </source>
</evidence>
<dbReference type="FunFam" id="3.30.559.10:FF:000007">
    <property type="entry name" value="Dihydrolipoamide acetyltransferase component of pyruvate dehydrogenase complex"/>
    <property type="match status" value="1"/>
</dbReference>
<dbReference type="PROSITE" id="PS50968">
    <property type="entry name" value="BIOTINYL_LIPOYL"/>
    <property type="match status" value="1"/>
</dbReference>
<name>A0A2T0LB42_9BACL</name>
<keyword evidence="5 6" id="KW-0012">Acyltransferase</keyword>
<evidence type="ECO:0000259" key="8">
    <source>
        <dbReference type="PROSITE" id="PS50968"/>
    </source>
</evidence>
<dbReference type="SUPFAM" id="SSF51230">
    <property type="entry name" value="Single hybrid motif"/>
    <property type="match status" value="1"/>
</dbReference>
<keyword evidence="4 6" id="KW-0450">Lipoyl</keyword>
<dbReference type="InterPro" id="IPR004167">
    <property type="entry name" value="PSBD"/>
</dbReference>
<evidence type="ECO:0000313" key="10">
    <source>
        <dbReference type="EMBL" id="PRX39096.1"/>
    </source>
</evidence>
<feature type="compositionally biased region" description="Basic and acidic residues" evidence="7">
    <location>
        <begin position="176"/>
        <end position="188"/>
    </location>
</feature>
<evidence type="ECO:0000256" key="5">
    <source>
        <dbReference type="ARBA" id="ARBA00023315"/>
    </source>
</evidence>
<accession>A0A2T0LB42</accession>
<evidence type="ECO:0000256" key="7">
    <source>
        <dbReference type="SAM" id="MobiDB-lite"/>
    </source>
</evidence>
<dbReference type="AlphaFoldDB" id="A0A2T0LB42"/>
<sequence length="430" mass="47413">MAYEFKLPDVGEGIHEGEIVKLHVKEGDRIQEDDIFAEVQTDKAVVEIPSPVTGTVKELRVKEGEVAVVGSVLAVFETEGEAPASAEEGKVTEEPYANAHEQAKPMDDLLEKEAKVEDEAGKSEGRVEAERRGRGKVLAMPSVRKLARELGVDITQVEGTGPRGRVTAEDVRRFADGEPARAQEERKAAPTSGQLVEEEERIPLRGLRRTIAKRMVESKYTAPHVTIMDEVDAAELVSIREQGKKYAEDRGIKLTYLPFIIKAVIAALREFPALNASIDDEAEEIVIKRHIHMGIATATEDGLIVPVVKHADRKSIFELAEEIADLAERARSRKLDVKELKGSTFTITNIGPFGGQFFTPIINYPEVAILGVGTIAERPVARDGQVVIRPILSVSLSIDHRLIDGDVAARFLSRVKQLLENPNLLMMEMR</sequence>
<evidence type="ECO:0000256" key="3">
    <source>
        <dbReference type="ARBA" id="ARBA00022679"/>
    </source>
</evidence>
<dbReference type="PANTHER" id="PTHR43178">
    <property type="entry name" value="DIHYDROLIPOAMIDE ACETYLTRANSFERASE COMPONENT OF PYRUVATE DEHYDROGENASE COMPLEX"/>
    <property type="match status" value="1"/>
</dbReference>
<feature type="domain" description="Lipoyl-binding" evidence="8">
    <location>
        <begin position="2"/>
        <end position="77"/>
    </location>
</feature>
<dbReference type="EMBL" id="PVNE01000030">
    <property type="protein sequence ID" value="PRX39096.1"/>
    <property type="molecule type" value="Genomic_DNA"/>
</dbReference>
<dbReference type="PROSITE" id="PS00189">
    <property type="entry name" value="LIPOYL"/>
    <property type="match status" value="1"/>
</dbReference>
<dbReference type="GO" id="GO:0005737">
    <property type="term" value="C:cytoplasm"/>
    <property type="evidence" value="ECO:0007669"/>
    <property type="project" value="TreeGrafter"/>
</dbReference>
<comment type="similarity">
    <text evidence="2 6">Belongs to the 2-oxoacid dehydrogenase family.</text>
</comment>
<dbReference type="RefSeq" id="WP_106346395.1">
    <property type="nucleotide sequence ID" value="NZ_PVNE01000030.1"/>
</dbReference>
<proteinExistence type="inferred from homology"/>
<keyword evidence="10" id="KW-0670">Pyruvate</keyword>
<evidence type="ECO:0000313" key="11">
    <source>
        <dbReference type="Proteomes" id="UP000237797"/>
    </source>
</evidence>
<keyword evidence="11" id="KW-1185">Reference proteome</keyword>
<dbReference type="PROSITE" id="PS51826">
    <property type="entry name" value="PSBD"/>
    <property type="match status" value="1"/>
</dbReference>
<dbReference type="Gene3D" id="3.30.559.10">
    <property type="entry name" value="Chloramphenicol acetyltransferase-like domain"/>
    <property type="match status" value="1"/>
</dbReference>
<reference evidence="10 11" key="1">
    <citation type="submission" date="2018-03" db="EMBL/GenBank/DDBJ databases">
        <title>Genomic Encyclopedia of Archaeal and Bacterial Type Strains, Phase II (KMG-II): from individual species to whole genera.</title>
        <authorList>
            <person name="Goeker M."/>
        </authorList>
    </citation>
    <scope>NUCLEOTIDE SEQUENCE [LARGE SCALE GENOMIC DNA]</scope>
    <source>
        <strain evidence="10 11">DSM 44946</strain>
    </source>
</reference>
<comment type="caution">
    <text evidence="10">The sequence shown here is derived from an EMBL/GenBank/DDBJ whole genome shotgun (WGS) entry which is preliminary data.</text>
</comment>
<dbReference type="InterPro" id="IPR050743">
    <property type="entry name" value="2-oxoacid_DH_E2_comp"/>
</dbReference>
<dbReference type="GO" id="GO:0016407">
    <property type="term" value="F:acetyltransferase activity"/>
    <property type="evidence" value="ECO:0007669"/>
    <property type="project" value="TreeGrafter"/>
</dbReference>
<dbReference type="SUPFAM" id="SSF47005">
    <property type="entry name" value="Peripheral subunit-binding domain of 2-oxo acid dehydrogenase complex"/>
    <property type="match status" value="1"/>
</dbReference>
<dbReference type="InterPro" id="IPR023213">
    <property type="entry name" value="CAT-like_dom_sf"/>
</dbReference>
<gene>
    <name evidence="10" type="ORF">CLV97_13036</name>
</gene>